<dbReference type="AlphaFoldDB" id="A0AAV5TQK7"/>
<protein>
    <submittedName>
        <fullName evidence="2">Uncharacterized protein</fullName>
    </submittedName>
</protein>
<comment type="caution">
    <text evidence="2">The sequence shown here is derived from an EMBL/GenBank/DDBJ whole genome shotgun (WGS) entry which is preliminary data.</text>
</comment>
<dbReference type="Proteomes" id="UP001432027">
    <property type="component" value="Unassembled WGS sequence"/>
</dbReference>
<organism evidence="2 3">
    <name type="scientific">Pristionchus entomophagus</name>
    <dbReference type="NCBI Taxonomy" id="358040"/>
    <lineage>
        <taxon>Eukaryota</taxon>
        <taxon>Metazoa</taxon>
        <taxon>Ecdysozoa</taxon>
        <taxon>Nematoda</taxon>
        <taxon>Chromadorea</taxon>
        <taxon>Rhabditida</taxon>
        <taxon>Rhabditina</taxon>
        <taxon>Diplogasteromorpha</taxon>
        <taxon>Diplogasteroidea</taxon>
        <taxon>Neodiplogasteridae</taxon>
        <taxon>Pristionchus</taxon>
    </lineage>
</organism>
<feature type="transmembrane region" description="Helical" evidence="1">
    <location>
        <begin position="28"/>
        <end position="47"/>
    </location>
</feature>
<feature type="non-terminal residue" evidence="2">
    <location>
        <position position="1"/>
    </location>
</feature>
<evidence type="ECO:0000313" key="3">
    <source>
        <dbReference type="Proteomes" id="UP001432027"/>
    </source>
</evidence>
<sequence>VYYRIWMSNEYRTSSYLRLFRAKAINEFLFFLLNLFCLHLPIQSYLVPFFKTIAHSIIFPICGSLLVATVNATFLYGVF</sequence>
<proteinExistence type="predicted"/>
<reference evidence="2" key="1">
    <citation type="submission" date="2023-10" db="EMBL/GenBank/DDBJ databases">
        <title>Genome assembly of Pristionchus species.</title>
        <authorList>
            <person name="Yoshida K."/>
            <person name="Sommer R.J."/>
        </authorList>
    </citation>
    <scope>NUCLEOTIDE SEQUENCE</scope>
    <source>
        <strain evidence="2">RS0144</strain>
    </source>
</reference>
<accession>A0AAV5TQK7</accession>
<gene>
    <name evidence="2" type="ORF">PENTCL1PPCAC_18862</name>
</gene>
<feature type="non-terminal residue" evidence="2">
    <location>
        <position position="79"/>
    </location>
</feature>
<keyword evidence="1" id="KW-0472">Membrane</keyword>
<evidence type="ECO:0000256" key="1">
    <source>
        <dbReference type="SAM" id="Phobius"/>
    </source>
</evidence>
<keyword evidence="1" id="KW-1133">Transmembrane helix</keyword>
<feature type="transmembrane region" description="Helical" evidence="1">
    <location>
        <begin position="53"/>
        <end position="78"/>
    </location>
</feature>
<dbReference type="EMBL" id="BTSX01000004">
    <property type="protein sequence ID" value="GMS96687.1"/>
    <property type="molecule type" value="Genomic_DNA"/>
</dbReference>
<name>A0AAV5TQK7_9BILA</name>
<keyword evidence="3" id="KW-1185">Reference proteome</keyword>
<keyword evidence="1" id="KW-0812">Transmembrane</keyword>
<evidence type="ECO:0000313" key="2">
    <source>
        <dbReference type="EMBL" id="GMS96687.1"/>
    </source>
</evidence>